<dbReference type="PANTHER" id="PTHR43046:SF12">
    <property type="entry name" value="GDP-MANNOSE MANNOSYL HYDROLASE"/>
    <property type="match status" value="1"/>
</dbReference>
<dbReference type="AlphaFoldDB" id="A0A481RCJ1"/>
<organism evidence="5 6">
    <name type="scientific">Halorubrum ezzemoulense</name>
    <name type="common">Halorubrum chaoviator</name>
    <dbReference type="NCBI Taxonomy" id="337243"/>
    <lineage>
        <taxon>Archaea</taxon>
        <taxon>Methanobacteriati</taxon>
        <taxon>Methanobacteriota</taxon>
        <taxon>Stenosarchaea group</taxon>
        <taxon>Halobacteria</taxon>
        <taxon>Halobacteriales</taxon>
        <taxon>Haloferacaceae</taxon>
        <taxon>Halorubrum</taxon>
    </lineage>
</organism>
<reference evidence="6" key="1">
    <citation type="submission" date="2019-01" db="EMBL/GenBank/DDBJ databases">
        <title>Complete genome of Halorubrum ezzemoulense strain FB21.</title>
        <authorList>
            <person name="Feng Y."/>
            <person name="Louyakis A.S."/>
            <person name="Papke R.T."/>
            <person name="Gogarten J.P."/>
        </authorList>
    </citation>
    <scope>NUCLEOTIDE SEQUENCE [LARGE SCALE GENOMIC DNA]</scope>
    <source>
        <strain evidence="6">Fb21</strain>
    </source>
</reference>
<proteinExistence type="predicted"/>
<evidence type="ECO:0000259" key="4">
    <source>
        <dbReference type="PROSITE" id="PS51462"/>
    </source>
</evidence>
<dbReference type="EMBL" id="CP034940">
    <property type="protein sequence ID" value="QAY18878.1"/>
    <property type="molecule type" value="Genomic_DNA"/>
</dbReference>
<name>A0A481RCJ1_HALEZ</name>
<evidence type="ECO:0000256" key="1">
    <source>
        <dbReference type="ARBA" id="ARBA00001946"/>
    </source>
</evidence>
<sequence length="152" mass="16976">MSEWIPEEEWETIVRNVPIVSVDLVVKSSDGIVLGKRTNKPAKGEWFVPGERVQKGETRVEAVHRIAQEELGVSVDVTESLGAFEHRYETSDAEGVETKHYLANGYAVELDSGQIHPDDQHGEVRVFGSAPDSLHPFIRSYFEASETIVGWV</sequence>
<dbReference type="KEGG" id="hezz:EO776_01975"/>
<dbReference type="SUPFAM" id="SSF55811">
    <property type="entry name" value="Nudix"/>
    <property type="match status" value="1"/>
</dbReference>
<dbReference type="InterPro" id="IPR015797">
    <property type="entry name" value="NUDIX_hydrolase-like_dom_sf"/>
</dbReference>
<comment type="cofactor">
    <cofactor evidence="1">
        <name>Mg(2+)</name>
        <dbReference type="ChEBI" id="CHEBI:18420"/>
    </cofactor>
</comment>
<dbReference type="PANTHER" id="PTHR43046">
    <property type="entry name" value="GDP-MANNOSE MANNOSYL HYDROLASE"/>
    <property type="match status" value="1"/>
</dbReference>
<keyword evidence="2" id="KW-0378">Hydrolase</keyword>
<feature type="domain" description="Nudix hydrolase" evidence="4">
    <location>
        <begin position="15"/>
        <end position="152"/>
    </location>
</feature>
<evidence type="ECO:0000256" key="3">
    <source>
        <dbReference type="ARBA" id="ARBA00022842"/>
    </source>
</evidence>
<dbReference type="Gene3D" id="3.90.79.10">
    <property type="entry name" value="Nucleoside Triphosphate Pyrophosphohydrolase"/>
    <property type="match status" value="1"/>
</dbReference>
<dbReference type="GeneID" id="301358505"/>
<evidence type="ECO:0000256" key="2">
    <source>
        <dbReference type="ARBA" id="ARBA00022801"/>
    </source>
</evidence>
<dbReference type="GO" id="GO:0016787">
    <property type="term" value="F:hydrolase activity"/>
    <property type="evidence" value="ECO:0007669"/>
    <property type="project" value="UniProtKB-KW"/>
</dbReference>
<gene>
    <name evidence="5" type="ORF">EO776_01975</name>
</gene>
<keyword evidence="3" id="KW-0460">Magnesium</keyword>
<dbReference type="RefSeq" id="WP_129452318.1">
    <property type="nucleotide sequence ID" value="NZ_CP034940.1"/>
</dbReference>
<accession>A0A481RCJ1</accession>
<dbReference type="PROSITE" id="PS51462">
    <property type="entry name" value="NUDIX"/>
    <property type="match status" value="1"/>
</dbReference>
<evidence type="ECO:0000313" key="5">
    <source>
        <dbReference type="EMBL" id="QAY18878.1"/>
    </source>
</evidence>
<protein>
    <submittedName>
        <fullName evidence="5">NUDIX domain-containing protein</fullName>
    </submittedName>
</protein>
<dbReference type="CDD" id="cd03430">
    <property type="entry name" value="NUDIX_GDPMH_NudD"/>
    <property type="match status" value="1"/>
</dbReference>
<dbReference type="Pfam" id="PF00293">
    <property type="entry name" value="NUDIX"/>
    <property type="match status" value="1"/>
</dbReference>
<dbReference type="Proteomes" id="UP000293073">
    <property type="component" value="Chromosome"/>
</dbReference>
<dbReference type="InterPro" id="IPR000086">
    <property type="entry name" value="NUDIX_hydrolase_dom"/>
</dbReference>
<evidence type="ECO:0000313" key="6">
    <source>
        <dbReference type="Proteomes" id="UP000293073"/>
    </source>
</evidence>